<keyword evidence="3" id="KW-0732">Signal</keyword>
<dbReference type="OrthoDB" id="10250153at2759"/>
<dbReference type="Gene3D" id="3.40.33.10">
    <property type="entry name" value="CAP"/>
    <property type="match status" value="1"/>
</dbReference>
<dbReference type="Pfam" id="PF01549">
    <property type="entry name" value="ShK"/>
    <property type="match status" value="2"/>
</dbReference>
<organism evidence="5 6">
    <name type="scientific">Mytilus edulis</name>
    <name type="common">Blue mussel</name>
    <dbReference type="NCBI Taxonomy" id="6550"/>
    <lineage>
        <taxon>Eukaryota</taxon>
        <taxon>Metazoa</taxon>
        <taxon>Spiralia</taxon>
        <taxon>Lophotrochozoa</taxon>
        <taxon>Mollusca</taxon>
        <taxon>Bivalvia</taxon>
        <taxon>Autobranchia</taxon>
        <taxon>Pteriomorphia</taxon>
        <taxon>Mytilida</taxon>
        <taxon>Mytiloidea</taxon>
        <taxon>Mytilidae</taxon>
        <taxon>Mytilinae</taxon>
        <taxon>Mytilus</taxon>
    </lineage>
</organism>
<feature type="compositionally biased region" description="Low complexity" evidence="2">
    <location>
        <begin position="288"/>
        <end position="303"/>
    </location>
</feature>
<evidence type="ECO:0000256" key="3">
    <source>
        <dbReference type="SAM" id="SignalP"/>
    </source>
</evidence>
<dbReference type="PANTHER" id="PTHR10334">
    <property type="entry name" value="CYSTEINE-RICH SECRETORY PROTEIN-RELATED"/>
    <property type="match status" value="1"/>
</dbReference>
<dbReference type="InterPro" id="IPR003582">
    <property type="entry name" value="ShKT_dom"/>
</dbReference>
<dbReference type="PROSITE" id="PS51670">
    <property type="entry name" value="SHKT"/>
    <property type="match status" value="1"/>
</dbReference>
<evidence type="ECO:0000259" key="4">
    <source>
        <dbReference type="PROSITE" id="PS51670"/>
    </source>
</evidence>
<dbReference type="InterPro" id="IPR001283">
    <property type="entry name" value="CRISP-related"/>
</dbReference>
<reference evidence="5" key="1">
    <citation type="submission" date="2021-03" db="EMBL/GenBank/DDBJ databases">
        <authorList>
            <person name="Bekaert M."/>
        </authorList>
    </citation>
    <scope>NUCLEOTIDE SEQUENCE</scope>
</reference>
<evidence type="ECO:0000313" key="5">
    <source>
        <dbReference type="EMBL" id="CAG2190925.1"/>
    </source>
</evidence>
<feature type="region of interest" description="Disordered" evidence="2">
    <location>
        <begin position="271"/>
        <end position="367"/>
    </location>
</feature>
<keyword evidence="6" id="KW-1185">Reference proteome</keyword>
<evidence type="ECO:0000256" key="1">
    <source>
        <dbReference type="PROSITE-ProRule" id="PRU01005"/>
    </source>
</evidence>
<dbReference type="Proteomes" id="UP000683360">
    <property type="component" value="Unassembled WGS sequence"/>
</dbReference>
<feature type="chain" id="PRO_5035754312" evidence="3">
    <location>
        <begin position="16"/>
        <end position="367"/>
    </location>
</feature>
<dbReference type="AlphaFoldDB" id="A0A8S3Q4P0"/>
<dbReference type="InterPro" id="IPR014044">
    <property type="entry name" value="CAP_dom"/>
</dbReference>
<dbReference type="CDD" id="cd05380">
    <property type="entry name" value="CAP_euk"/>
    <property type="match status" value="1"/>
</dbReference>
<dbReference type="SUPFAM" id="SSF55797">
    <property type="entry name" value="PR-1-like"/>
    <property type="match status" value="1"/>
</dbReference>
<dbReference type="Pfam" id="PF00188">
    <property type="entry name" value="CAP"/>
    <property type="match status" value="1"/>
</dbReference>
<feature type="signal peptide" evidence="3">
    <location>
        <begin position="1"/>
        <end position="15"/>
    </location>
</feature>
<sequence length="367" mass="42335">MLLLWFLCFVAMSAGKLIDTEKYKQLLLDEHSAYRRKQGASNMNQLVWDEELEQEAGDWIKSCNFDHQRKGRGENLAFATGDDAEKMAKNAMKGWYDEINTYSYSGKACMYSCHYTQVVWAETRKVGCAINKCDYLSVSGRMIKNALYLACFYDPMGNDMSEYPYLKGEACSKCLEGQTCDDGLCTGKGRKICEDKDDRCEYWESIKECNKNKKWMEKTCRKSCHFCEDDDIQTAGPACEDKAGDAKCAGWKWSCVDNAAYMKKNCRKTKAPSYNRKAPSYNRKAPSYNRKPPSYNKKPPSYNRKPPSYNRKPPSYNRKAPSYNRKAPSYNRKPPSYNRKPPSYNRKPPSYNKKAIKKTHKTAMAFH</sequence>
<keyword evidence="1" id="KW-1015">Disulfide bond</keyword>
<protein>
    <submittedName>
        <fullName evidence="5">CRISPLD</fullName>
    </submittedName>
</protein>
<dbReference type="SMART" id="SM00198">
    <property type="entry name" value="SCP"/>
    <property type="match status" value="1"/>
</dbReference>
<feature type="disulfide bond" evidence="1">
    <location>
        <begin position="193"/>
        <end position="227"/>
    </location>
</feature>
<comment type="caution">
    <text evidence="5">The sequence shown here is derived from an EMBL/GenBank/DDBJ whole genome shotgun (WGS) entry which is preliminary data.</text>
</comment>
<evidence type="ECO:0000313" key="6">
    <source>
        <dbReference type="Proteomes" id="UP000683360"/>
    </source>
</evidence>
<feature type="domain" description="ShKT" evidence="4">
    <location>
        <begin position="193"/>
        <end position="227"/>
    </location>
</feature>
<accession>A0A8S3Q4P0</accession>
<gene>
    <name evidence="5" type="ORF">MEDL_6196</name>
</gene>
<evidence type="ECO:0000256" key="2">
    <source>
        <dbReference type="SAM" id="MobiDB-lite"/>
    </source>
</evidence>
<dbReference type="EMBL" id="CAJPWZ010000344">
    <property type="protein sequence ID" value="CAG2190925.1"/>
    <property type="molecule type" value="Genomic_DNA"/>
</dbReference>
<name>A0A8S3Q4P0_MYTED</name>
<dbReference type="InterPro" id="IPR035940">
    <property type="entry name" value="CAP_sf"/>
</dbReference>
<dbReference type="SMART" id="SM00254">
    <property type="entry name" value="ShKT"/>
    <property type="match status" value="2"/>
</dbReference>
<comment type="caution">
    <text evidence="1">Lacks conserved residue(s) required for the propagation of feature annotation.</text>
</comment>
<proteinExistence type="predicted"/>
<dbReference type="PRINTS" id="PR00837">
    <property type="entry name" value="V5TPXLIKE"/>
</dbReference>